<proteinExistence type="predicted"/>
<keyword evidence="2" id="KW-1185">Reference proteome</keyword>
<evidence type="ECO:0000313" key="1">
    <source>
        <dbReference type="Ensembl" id="ENSCSAVP00000010640.1"/>
    </source>
</evidence>
<name>H2YZ78_CIOSA</name>
<dbReference type="GO" id="GO:0045088">
    <property type="term" value="P:regulation of innate immune response"/>
    <property type="evidence" value="ECO:0007669"/>
    <property type="project" value="TreeGrafter"/>
</dbReference>
<dbReference type="SUPFAM" id="SSF109604">
    <property type="entry name" value="HD-domain/PDEase-like"/>
    <property type="match status" value="1"/>
</dbReference>
<sequence>MFDYKFIPQLRPNIKWNHERGSCIMLDYLIQDNNLQPELDEYEITDQDIEFIKEMIAGPIYSTNANDVWRYKGRDQSKSFLYEIVSNERNKVDVDKWDYFARDCHHLGMKNGFDHNRFMHNMRVLTVEGQSPQICARDKVC</sequence>
<reference evidence="2" key="1">
    <citation type="submission" date="2003-08" db="EMBL/GenBank/DDBJ databases">
        <authorList>
            <person name="Birren B."/>
            <person name="Nusbaum C."/>
            <person name="Abebe A."/>
            <person name="Abouelleil A."/>
            <person name="Adekoya E."/>
            <person name="Ait-zahra M."/>
            <person name="Allen N."/>
            <person name="Allen T."/>
            <person name="An P."/>
            <person name="Anderson M."/>
            <person name="Anderson S."/>
            <person name="Arachchi H."/>
            <person name="Armbruster J."/>
            <person name="Bachantsang P."/>
            <person name="Baldwin J."/>
            <person name="Barry A."/>
            <person name="Bayul T."/>
            <person name="Blitshsteyn B."/>
            <person name="Bloom T."/>
            <person name="Blye J."/>
            <person name="Boguslavskiy L."/>
            <person name="Borowsky M."/>
            <person name="Boukhgalter B."/>
            <person name="Brunache A."/>
            <person name="Butler J."/>
            <person name="Calixte N."/>
            <person name="Calvo S."/>
            <person name="Camarata J."/>
            <person name="Campo K."/>
            <person name="Chang J."/>
            <person name="Cheshatsang Y."/>
            <person name="Citroen M."/>
            <person name="Collymore A."/>
            <person name="Considine T."/>
            <person name="Cook A."/>
            <person name="Cooke P."/>
            <person name="Corum B."/>
            <person name="Cuomo C."/>
            <person name="David R."/>
            <person name="Dawoe T."/>
            <person name="Degray S."/>
            <person name="Dodge S."/>
            <person name="Dooley K."/>
            <person name="Dorje P."/>
            <person name="Dorjee K."/>
            <person name="Dorris L."/>
            <person name="Duffey N."/>
            <person name="Dupes A."/>
            <person name="Elkins T."/>
            <person name="Engels R."/>
            <person name="Erickson J."/>
            <person name="Farina A."/>
            <person name="Faro S."/>
            <person name="Ferreira P."/>
            <person name="Fischer H."/>
            <person name="Fitzgerald M."/>
            <person name="Foley K."/>
            <person name="Gage D."/>
            <person name="Galagan J."/>
            <person name="Gearin G."/>
            <person name="Gnerre S."/>
            <person name="Gnirke A."/>
            <person name="Goyette A."/>
            <person name="Graham J."/>
            <person name="Grandbois E."/>
            <person name="Gyaltsen K."/>
            <person name="Hafez N."/>
            <person name="Hagopian D."/>
            <person name="Hagos B."/>
            <person name="Hall J."/>
            <person name="Hatcher B."/>
            <person name="Heller A."/>
            <person name="Higgins H."/>
            <person name="Honan T."/>
            <person name="Horn A."/>
            <person name="Houde N."/>
            <person name="Hughes L."/>
            <person name="Hulme W."/>
            <person name="Husby E."/>
            <person name="Iliev I."/>
            <person name="Jaffe D."/>
            <person name="Jones C."/>
            <person name="Kamal M."/>
            <person name="Kamat A."/>
            <person name="Kamvysselis M."/>
            <person name="Karlsson E."/>
            <person name="Kells C."/>
            <person name="Kieu A."/>
            <person name="Kisner P."/>
            <person name="Kodira C."/>
            <person name="Kulbokas E."/>
            <person name="Labutti K."/>
            <person name="Lama D."/>
            <person name="Landers T."/>
            <person name="Leger J."/>
            <person name="Levine S."/>
            <person name="Lewis D."/>
            <person name="Lewis T."/>
            <person name="Lindblad-toh K."/>
            <person name="Liu X."/>
            <person name="Lokyitsang T."/>
            <person name="Lokyitsang Y."/>
            <person name="Lucien O."/>
            <person name="Lui A."/>
            <person name="Ma L.J."/>
            <person name="Mabbitt R."/>
            <person name="Macdonald J."/>
            <person name="Maclean C."/>
            <person name="Major J."/>
            <person name="Manning J."/>
            <person name="Marabella R."/>
            <person name="Maru K."/>
            <person name="Matthews C."/>
            <person name="Mauceli E."/>
            <person name="Mccarthy M."/>
            <person name="Mcdonough S."/>
            <person name="Mcghee T."/>
            <person name="Meldrim J."/>
            <person name="Meneus L."/>
            <person name="Mesirov J."/>
            <person name="Mihalev A."/>
            <person name="Mihova T."/>
            <person name="Mikkelsen T."/>
            <person name="Mlenga V."/>
            <person name="Moru K."/>
            <person name="Mozes J."/>
            <person name="Mulrain L."/>
            <person name="Munson G."/>
            <person name="Naylor J."/>
            <person name="Newes C."/>
            <person name="Nguyen C."/>
            <person name="Nguyen N."/>
            <person name="Nguyen T."/>
            <person name="Nicol R."/>
            <person name="Nielsen C."/>
            <person name="Nizzari M."/>
            <person name="Norbu C."/>
            <person name="Norbu N."/>
            <person name="O'donnell P."/>
            <person name="Okoawo O."/>
            <person name="O'leary S."/>
            <person name="Omotosho B."/>
            <person name="O'neill K."/>
            <person name="Osman S."/>
            <person name="Parker S."/>
            <person name="Perrin D."/>
            <person name="Phunkhang P."/>
            <person name="Piqani B."/>
            <person name="Purcell S."/>
            <person name="Rachupka T."/>
            <person name="Ramasamy U."/>
            <person name="Rameau R."/>
            <person name="Ray V."/>
            <person name="Raymond C."/>
            <person name="Retta R."/>
            <person name="Richardson S."/>
            <person name="Rise C."/>
            <person name="Rodriguez J."/>
            <person name="Rogers J."/>
            <person name="Rogov P."/>
            <person name="Rutman M."/>
            <person name="Schupbach R."/>
            <person name="Seaman C."/>
            <person name="Settipalli S."/>
            <person name="Sharpe T."/>
            <person name="Sheridan J."/>
            <person name="Sherpa N."/>
            <person name="Shi J."/>
            <person name="Smirnov S."/>
            <person name="Smith C."/>
            <person name="Sougnez C."/>
            <person name="Spencer B."/>
            <person name="Stalker J."/>
            <person name="Stange-thomann N."/>
            <person name="Stavropoulos S."/>
            <person name="Stetson K."/>
            <person name="Stone C."/>
            <person name="Stone S."/>
            <person name="Stubbs M."/>
            <person name="Talamas J."/>
            <person name="Tchuinga P."/>
            <person name="Tenzing P."/>
            <person name="Tesfaye S."/>
            <person name="Theodore J."/>
            <person name="Thoulutsang Y."/>
            <person name="Topham K."/>
            <person name="Towey S."/>
            <person name="Tsamla T."/>
            <person name="Tsomo N."/>
            <person name="Vallee D."/>
            <person name="Vassiliev H."/>
            <person name="Venkataraman V."/>
            <person name="Vinson J."/>
            <person name="Vo A."/>
            <person name="Wade C."/>
            <person name="Wang S."/>
            <person name="Wangchuk T."/>
            <person name="Wangdi T."/>
            <person name="Whittaker C."/>
            <person name="Wilkinson J."/>
            <person name="Wu Y."/>
            <person name="Wyman D."/>
            <person name="Yadav S."/>
            <person name="Yang S."/>
            <person name="Yang X."/>
            <person name="Yeager S."/>
            <person name="Yee E."/>
            <person name="Young G."/>
            <person name="Zainoun J."/>
            <person name="Zembeck L."/>
            <person name="Zimmer A."/>
            <person name="Zody M."/>
            <person name="Lander E."/>
        </authorList>
    </citation>
    <scope>NUCLEOTIDE SEQUENCE [LARGE SCALE GENOMIC DNA]</scope>
</reference>
<accession>H2YZ78</accession>
<dbReference type="GO" id="GO:0005634">
    <property type="term" value="C:nucleus"/>
    <property type="evidence" value="ECO:0007669"/>
    <property type="project" value="TreeGrafter"/>
</dbReference>
<dbReference type="Ensembl" id="ENSCSAVT00000010770.1">
    <property type="protein sequence ID" value="ENSCSAVP00000010640.1"/>
    <property type="gene ID" value="ENSCSAVG00000006257.1"/>
</dbReference>
<dbReference type="OMA" id="HERGSCI"/>
<dbReference type="eggNOG" id="KOG2681">
    <property type="taxonomic scope" value="Eukaryota"/>
</dbReference>
<dbReference type="GeneTree" id="ENSGT00390000013867"/>
<dbReference type="InParanoid" id="H2YZ78"/>
<dbReference type="GO" id="GO:0006203">
    <property type="term" value="P:dGTP catabolic process"/>
    <property type="evidence" value="ECO:0007669"/>
    <property type="project" value="TreeGrafter"/>
</dbReference>
<dbReference type="GO" id="GO:0008832">
    <property type="term" value="F:dGTPase activity"/>
    <property type="evidence" value="ECO:0007669"/>
    <property type="project" value="TreeGrafter"/>
</dbReference>
<organism evidence="1 2">
    <name type="scientific">Ciona savignyi</name>
    <name type="common">Pacific transparent sea squirt</name>
    <dbReference type="NCBI Taxonomy" id="51511"/>
    <lineage>
        <taxon>Eukaryota</taxon>
        <taxon>Metazoa</taxon>
        <taxon>Chordata</taxon>
        <taxon>Tunicata</taxon>
        <taxon>Ascidiacea</taxon>
        <taxon>Phlebobranchia</taxon>
        <taxon>Cionidae</taxon>
        <taxon>Ciona</taxon>
    </lineage>
</organism>
<dbReference type="Gene3D" id="1.10.3210.10">
    <property type="entry name" value="Hypothetical protein af1432"/>
    <property type="match status" value="1"/>
</dbReference>
<dbReference type="AlphaFoldDB" id="H2YZ78"/>
<dbReference type="GO" id="GO:0051607">
    <property type="term" value="P:defense response to virus"/>
    <property type="evidence" value="ECO:0007669"/>
    <property type="project" value="TreeGrafter"/>
</dbReference>
<dbReference type="PANTHER" id="PTHR11373:SF4">
    <property type="entry name" value="DEOXYNUCLEOSIDE TRIPHOSPHATE TRIPHOSPHOHYDROLASE SAMHD1"/>
    <property type="match status" value="1"/>
</dbReference>
<reference evidence="1" key="3">
    <citation type="submission" date="2025-09" db="UniProtKB">
        <authorList>
            <consortium name="Ensembl"/>
        </authorList>
    </citation>
    <scope>IDENTIFICATION</scope>
</reference>
<evidence type="ECO:0000313" key="2">
    <source>
        <dbReference type="Proteomes" id="UP000007875"/>
    </source>
</evidence>
<dbReference type="PANTHER" id="PTHR11373">
    <property type="entry name" value="DEOXYNUCLEOSIDE TRIPHOSPHATE TRIPHOSPHOHYDROLASE"/>
    <property type="match status" value="1"/>
</dbReference>
<protein>
    <submittedName>
        <fullName evidence="1">Uncharacterized protein</fullName>
    </submittedName>
</protein>
<dbReference type="InterPro" id="IPR050135">
    <property type="entry name" value="dGTPase-like"/>
</dbReference>
<dbReference type="Proteomes" id="UP000007875">
    <property type="component" value="Unassembled WGS sequence"/>
</dbReference>
<reference evidence="1" key="2">
    <citation type="submission" date="2025-08" db="UniProtKB">
        <authorList>
            <consortium name="Ensembl"/>
        </authorList>
    </citation>
    <scope>IDENTIFICATION</scope>
</reference>
<dbReference type="HOGENOM" id="CLU_1562319_0_0_1"/>
<dbReference type="STRING" id="51511.ENSCSAVP00000010640"/>